<organism evidence="1 2">
    <name type="scientific">Acetobacteroides hydrogenigenes</name>
    <dbReference type="NCBI Taxonomy" id="979970"/>
    <lineage>
        <taxon>Bacteria</taxon>
        <taxon>Pseudomonadati</taxon>
        <taxon>Bacteroidota</taxon>
        <taxon>Bacteroidia</taxon>
        <taxon>Bacteroidales</taxon>
        <taxon>Rikenellaceae</taxon>
        <taxon>Acetobacteroides</taxon>
    </lineage>
</organism>
<evidence type="ECO:0000313" key="2">
    <source>
        <dbReference type="Proteomes" id="UP000294830"/>
    </source>
</evidence>
<sequence>MTSTTETGNAKNVDNAEFLIAIIATFGTKYNPSNPAIATTALQAKVTAGRKSINDVSLAQGNFFQAASAREEAFKGLLPLTTRIVNTLKASTTSENIDANATTIIRKLRGSRAKPLPEPKPTAQGEVAVKAETVSVSHKSFDSLTDSLDELVNLLATTPEYAPNEPELKLEAVRAYATELRAKNNAVNAAIAALDAARAARNRELYEPDKGLVDLCLTAKLYVKAIFGQSSPEYKQVAKVEFQKNLI</sequence>
<dbReference type="OrthoDB" id="749061at2"/>
<dbReference type="RefSeq" id="WP_131840506.1">
    <property type="nucleotide sequence ID" value="NZ_SLWB01000020.1"/>
</dbReference>
<accession>A0A4R2E385</accession>
<dbReference type="Proteomes" id="UP000294830">
    <property type="component" value="Unassembled WGS sequence"/>
</dbReference>
<comment type="caution">
    <text evidence="1">The sequence shown here is derived from an EMBL/GenBank/DDBJ whole genome shotgun (WGS) entry which is preliminary data.</text>
</comment>
<dbReference type="EMBL" id="SLWB01000020">
    <property type="protein sequence ID" value="TCN62133.1"/>
    <property type="molecule type" value="Genomic_DNA"/>
</dbReference>
<gene>
    <name evidence="1" type="ORF">CLV25_12046</name>
</gene>
<proteinExistence type="predicted"/>
<evidence type="ECO:0000313" key="1">
    <source>
        <dbReference type="EMBL" id="TCN62133.1"/>
    </source>
</evidence>
<dbReference type="AlphaFoldDB" id="A0A4R2E385"/>
<keyword evidence="2" id="KW-1185">Reference proteome</keyword>
<name>A0A4R2E385_9BACT</name>
<reference evidence="1 2" key="1">
    <citation type="submission" date="2019-03" db="EMBL/GenBank/DDBJ databases">
        <title>Genomic Encyclopedia of Archaeal and Bacterial Type Strains, Phase II (KMG-II): from individual species to whole genera.</title>
        <authorList>
            <person name="Goeker M."/>
        </authorList>
    </citation>
    <scope>NUCLEOTIDE SEQUENCE [LARGE SCALE GENOMIC DNA]</scope>
    <source>
        <strain evidence="1 2">RL-C</strain>
    </source>
</reference>
<protein>
    <submittedName>
        <fullName evidence="1">Uncharacterized protein</fullName>
    </submittedName>
</protein>